<dbReference type="AlphaFoldDB" id="A0A067D2Y1"/>
<evidence type="ECO:0000256" key="7">
    <source>
        <dbReference type="ARBA" id="ARBA00022833"/>
    </source>
</evidence>
<comment type="cofactor">
    <cofactor evidence="1">
        <name>Zn(2+)</name>
        <dbReference type="ChEBI" id="CHEBI:29105"/>
    </cofactor>
</comment>
<dbReference type="Pfam" id="PF00432">
    <property type="entry name" value="Prenyltrans"/>
    <property type="match status" value="2"/>
</dbReference>
<dbReference type="InterPro" id="IPR001330">
    <property type="entry name" value="Prenyltrans"/>
</dbReference>
<dbReference type="OMA" id="TSYILAC"/>
<evidence type="ECO:0000313" key="9">
    <source>
        <dbReference type="EMBL" id="KDO33387.1"/>
    </source>
</evidence>
<evidence type="ECO:0000256" key="1">
    <source>
        <dbReference type="ARBA" id="ARBA00001947"/>
    </source>
</evidence>
<dbReference type="PANTHER" id="PTHR11774">
    <property type="entry name" value="GERANYLGERANYL TRANSFERASE TYPE BETA SUBUNIT"/>
    <property type="match status" value="1"/>
</dbReference>
<dbReference type="VEuPathDB" id="FungiDB:SPRG_02194"/>
<accession>A0A067D2Y1</accession>
<dbReference type="KEGG" id="spar:SPRG_02194"/>
<feature type="domain" description="Prenyltransferase alpha-alpha toroid" evidence="8">
    <location>
        <begin position="1"/>
        <end position="52"/>
    </location>
</feature>
<keyword evidence="10" id="KW-1185">Reference proteome</keyword>
<dbReference type="PANTHER" id="PTHR11774:SF4">
    <property type="entry name" value="GERANYLGERANYL TRANSFERASE TYPE-1 SUBUNIT BETA"/>
    <property type="match status" value="1"/>
</dbReference>
<name>A0A067D2Y1_SAPPC</name>
<evidence type="ECO:0000256" key="5">
    <source>
        <dbReference type="ARBA" id="ARBA00022723"/>
    </source>
</evidence>
<dbReference type="Proteomes" id="UP000030745">
    <property type="component" value="Unassembled WGS sequence"/>
</dbReference>
<dbReference type="GeneID" id="24124757"/>
<evidence type="ECO:0000259" key="8">
    <source>
        <dbReference type="Pfam" id="PF00432"/>
    </source>
</evidence>
<evidence type="ECO:0000313" key="10">
    <source>
        <dbReference type="Proteomes" id="UP000030745"/>
    </source>
</evidence>
<keyword evidence="6" id="KW-0677">Repeat</keyword>
<dbReference type="InterPro" id="IPR008930">
    <property type="entry name" value="Terpenoid_cyclase/PrenylTrfase"/>
</dbReference>
<keyword evidence="4" id="KW-0808">Transferase</keyword>
<protein>
    <recommendedName>
        <fullName evidence="8">Prenyltransferase alpha-alpha toroid domain-containing protein</fullName>
    </recommendedName>
</protein>
<dbReference type="GO" id="GO:0046872">
    <property type="term" value="F:metal ion binding"/>
    <property type="evidence" value="ECO:0007669"/>
    <property type="project" value="UniProtKB-KW"/>
</dbReference>
<evidence type="ECO:0000256" key="3">
    <source>
        <dbReference type="ARBA" id="ARBA00022602"/>
    </source>
</evidence>
<evidence type="ECO:0000256" key="2">
    <source>
        <dbReference type="ARBA" id="ARBA00010497"/>
    </source>
</evidence>
<gene>
    <name evidence="9" type="ORF">SPRG_02194</name>
</gene>
<proteinExistence type="inferred from homology"/>
<comment type="similarity">
    <text evidence="2">Belongs to the protein prenyltransferase subunit beta family.</text>
</comment>
<evidence type="ECO:0000256" key="6">
    <source>
        <dbReference type="ARBA" id="ARBA00022737"/>
    </source>
</evidence>
<dbReference type="InterPro" id="IPR045089">
    <property type="entry name" value="PGGT1B-like"/>
</dbReference>
<dbReference type="GO" id="GO:0004662">
    <property type="term" value="F:CAAX-protein geranylgeranyltransferase activity"/>
    <property type="evidence" value="ECO:0007669"/>
    <property type="project" value="TreeGrafter"/>
</dbReference>
<dbReference type="EMBL" id="KK583193">
    <property type="protein sequence ID" value="KDO33387.1"/>
    <property type="molecule type" value="Genomic_DNA"/>
</dbReference>
<dbReference type="STRING" id="695850.A0A067D2Y1"/>
<dbReference type="GO" id="GO:0005953">
    <property type="term" value="C:CAAX-protein geranylgeranyltransferase complex"/>
    <property type="evidence" value="ECO:0007669"/>
    <property type="project" value="TreeGrafter"/>
</dbReference>
<keyword evidence="3" id="KW-0637">Prenyltransferase</keyword>
<reference evidence="9 10" key="1">
    <citation type="journal article" date="2013" name="PLoS Genet.">
        <title>Distinctive expansion of potential virulence genes in the genome of the oomycete fish pathogen Saprolegnia parasitica.</title>
        <authorList>
            <person name="Jiang R.H."/>
            <person name="de Bruijn I."/>
            <person name="Haas B.J."/>
            <person name="Belmonte R."/>
            <person name="Lobach L."/>
            <person name="Christie J."/>
            <person name="van den Ackerveken G."/>
            <person name="Bottin A."/>
            <person name="Bulone V."/>
            <person name="Diaz-Moreno S.M."/>
            <person name="Dumas B."/>
            <person name="Fan L."/>
            <person name="Gaulin E."/>
            <person name="Govers F."/>
            <person name="Grenville-Briggs L.J."/>
            <person name="Horner N.R."/>
            <person name="Levin J.Z."/>
            <person name="Mammella M."/>
            <person name="Meijer H.J."/>
            <person name="Morris P."/>
            <person name="Nusbaum C."/>
            <person name="Oome S."/>
            <person name="Phillips A.J."/>
            <person name="van Rooyen D."/>
            <person name="Rzeszutek E."/>
            <person name="Saraiva M."/>
            <person name="Secombes C.J."/>
            <person name="Seidl M.F."/>
            <person name="Snel B."/>
            <person name="Stassen J.H."/>
            <person name="Sykes S."/>
            <person name="Tripathy S."/>
            <person name="van den Berg H."/>
            <person name="Vega-Arreguin J.C."/>
            <person name="Wawra S."/>
            <person name="Young S.K."/>
            <person name="Zeng Q."/>
            <person name="Dieguez-Uribeondo J."/>
            <person name="Russ C."/>
            <person name="Tyler B.M."/>
            <person name="van West P."/>
        </authorList>
    </citation>
    <scope>NUCLEOTIDE SEQUENCE [LARGE SCALE GENOMIC DNA]</scope>
    <source>
        <strain evidence="9 10">CBS 223.65</strain>
    </source>
</reference>
<dbReference type="RefSeq" id="XP_012196135.1">
    <property type="nucleotide sequence ID" value="XM_012340745.1"/>
</dbReference>
<dbReference type="OrthoDB" id="24893at2759"/>
<keyword evidence="7" id="KW-0862">Zinc</keyword>
<dbReference type="SUPFAM" id="SSF48239">
    <property type="entry name" value="Terpenoid cyclases/Protein prenyltransferases"/>
    <property type="match status" value="1"/>
</dbReference>
<keyword evidence="5" id="KW-0479">Metal-binding</keyword>
<organism evidence="9 10">
    <name type="scientific">Saprolegnia parasitica (strain CBS 223.65)</name>
    <dbReference type="NCBI Taxonomy" id="695850"/>
    <lineage>
        <taxon>Eukaryota</taxon>
        <taxon>Sar</taxon>
        <taxon>Stramenopiles</taxon>
        <taxon>Oomycota</taxon>
        <taxon>Saprolegniomycetes</taxon>
        <taxon>Saprolegniales</taxon>
        <taxon>Saprolegniaceae</taxon>
        <taxon>Saprolegnia</taxon>
    </lineage>
</organism>
<feature type="domain" description="Prenyltransferase alpha-alpha toroid" evidence="8">
    <location>
        <begin position="55"/>
        <end position="136"/>
    </location>
</feature>
<dbReference type="Gene3D" id="1.50.10.20">
    <property type="match status" value="1"/>
</dbReference>
<evidence type="ECO:0000256" key="4">
    <source>
        <dbReference type="ARBA" id="ARBA00022679"/>
    </source>
</evidence>
<sequence>MLKDWSGVDRDGVMRYVNGCATYEGGLGMNPGLEAQGGVTHCGMASLALCGRLAQGRTNKTPDSCYAFWDGATLQMLGFHNLVDIPSVRKFVLSCQFPHGGGIAKFPNTYPDVMHAYYSLAWLSIAGEHGLLPLETKLQVPLPKKPSHH</sequence>